<keyword evidence="5" id="KW-0520">NAD</keyword>
<dbReference type="InterPro" id="IPR036188">
    <property type="entry name" value="FAD/NAD-bd_sf"/>
</dbReference>
<keyword evidence="6" id="KW-1133">Transmembrane helix</keyword>
<dbReference type="EMBL" id="VITF01000009">
    <property type="protein sequence ID" value="TWA65998.1"/>
    <property type="molecule type" value="Genomic_DNA"/>
</dbReference>
<gene>
    <name evidence="8" type="ORF">FBZ82_109256</name>
</gene>
<keyword evidence="6" id="KW-0812">Transmembrane</keyword>
<feature type="domain" description="Amine oxidase" evidence="7">
    <location>
        <begin position="206"/>
        <end position="669"/>
    </location>
</feature>
<proteinExistence type="predicted"/>
<accession>A0A560B047</accession>
<keyword evidence="2" id="KW-0732">Signal</keyword>
<dbReference type="RefSeq" id="WP_145678316.1">
    <property type="nucleotide sequence ID" value="NZ_VITF01000009.1"/>
</dbReference>
<keyword evidence="3" id="KW-0274">FAD</keyword>
<dbReference type="Pfam" id="PF01593">
    <property type="entry name" value="Amino_oxidase"/>
    <property type="match status" value="1"/>
</dbReference>
<dbReference type="AlphaFoldDB" id="A0A560B047"/>
<evidence type="ECO:0000256" key="5">
    <source>
        <dbReference type="ARBA" id="ARBA00023027"/>
    </source>
</evidence>
<evidence type="ECO:0000313" key="8">
    <source>
        <dbReference type="EMBL" id="TWA65998.1"/>
    </source>
</evidence>
<reference evidence="8 9" key="1">
    <citation type="submission" date="2019-06" db="EMBL/GenBank/DDBJ databases">
        <title>Genomic Encyclopedia of Type Strains, Phase IV (KMG-V): Genome sequencing to study the core and pangenomes of soil and plant-associated prokaryotes.</title>
        <authorList>
            <person name="Whitman W."/>
        </authorList>
    </citation>
    <scope>NUCLEOTIDE SEQUENCE [LARGE SCALE GENOMIC DNA]</scope>
    <source>
        <strain evidence="8 9">BR 11796</strain>
    </source>
</reference>
<feature type="transmembrane region" description="Helical" evidence="6">
    <location>
        <begin position="81"/>
        <end position="101"/>
    </location>
</feature>
<dbReference type="SUPFAM" id="SSF51905">
    <property type="entry name" value="FAD/NAD(P)-binding domain"/>
    <property type="match status" value="1"/>
</dbReference>
<dbReference type="Gene3D" id="3.50.50.60">
    <property type="entry name" value="FAD/NAD(P)-binding domain"/>
    <property type="match status" value="2"/>
</dbReference>
<comment type="caution">
    <text evidence="8">The sequence shown here is derived from an EMBL/GenBank/DDBJ whole genome shotgun (WGS) entry which is preliminary data.</text>
</comment>
<keyword evidence="4" id="KW-0521">NADP</keyword>
<sequence length="685" mass="72331">MLLSKPMPQSIRILVGVSPWIAFGVLQPVGHPMAALAALLVGLTLCAQDWRRGSLKAPDLVAAAFFAALLLTGPLEHMGVAVHLALAGMAFASLALGRPFTLPYARETTPPGLWHLPQFVAVNKAVTALWGAVFLAGTAGFAIATEVGVVTSALATLAGLLGTRRLPDWLVDRAVACRLAEREPHRWPAPTVLGQTDGVVVVGAGIGGLTAAALLAEAGVRVTVLEAHDRPGGYCSSWDRKVRMRDGTVGRFTFDAGVHDVSGTRPDRPVGHLLRMVGVADRVRWQPVTRGIVRNSALEPLPGDAEGLTALIAREHPGSAAGAAAFLEEMRGVHRDLYRGCADTGLPHIPRDVAAMRAYPLECPQAFRWQDRGFLEMLEHFVPDAGARALLSSLTGYLSDRPERLGATQMAPIFGYFFDGGAYPEGGSQRLADALVEAIRANGGEVRLRTPVRRILVEDGRAAGVETMDGERIAAAAVISNVDARRTLLELVGEEHLPADCAEQYRALRPTTSAFLVTLALDIRPDLPAMTFLKDAGMALALPSAHDATLAPPGCAALTLMRLEPAGGRPWDRSAPDYRARKAREGDAMIAAAAAVIPDLERHILHRQEASAATFARYAHTTDGAIYGVDPALPAKSPVPGLLLAGGGVFPGPGVEACVISGRRAAEALVGPARARQAEGGRRAA</sequence>
<feature type="transmembrane region" description="Helical" evidence="6">
    <location>
        <begin position="20"/>
        <end position="45"/>
    </location>
</feature>
<dbReference type="InterPro" id="IPR002937">
    <property type="entry name" value="Amino_oxidase"/>
</dbReference>
<evidence type="ECO:0000259" key="7">
    <source>
        <dbReference type="Pfam" id="PF01593"/>
    </source>
</evidence>
<keyword evidence="6" id="KW-0472">Membrane</keyword>
<dbReference type="GO" id="GO:0016491">
    <property type="term" value="F:oxidoreductase activity"/>
    <property type="evidence" value="ECO:0007669"/>
    <property type="project" value="InterPro"/>
</dbReference>
<protein>
    <submittedName>
        <fullName evidence="8">Phytoene dehydrogenase-like protein</fullName>
    </submittedName>
</protein>
<dbReference type="PANTHER" id="PTHR46091">
    <property type="entry name" value="BLR7054 PROTEIN"/>
    <property type="match status" value="1"/>
</dbReference>
<keyword evidence="1" id="KW-0285">Flavoprotein</keyword>
<name>A0A560B047_AZOBR</name>
<organism evidence="8 9">
    <name type="scientific">Azospirillum brasilense</name>
    <dbReference type="NCBI Taxonomy" id="192"/>
    <lineage>
        <taxon>Bacteria</taxon>
        <taxon>Pseudomonadati</taxon>
        <taxon>Pseudomonadota</taxon>
        <taxon>Alphaproteobacteria</taxon>
        <taxon>Rhodospirillales</taxon>
        <taxon>Azospirillaceae</taxon>
        <taxon>Azospirillum</taxon>
    </lineage>
</organism>
<evidence type="ECO:0000256" key="4">
    <source>
        <dbReference type="ARBA" id="ARBA00022857"/>
    </source>
</evidence>
<evidence type="ECO:0000313" key="9">
    <source>
        <dbReference type="Proteomes" id="UP000316083"/>
    </source>
</evidence>
<dbReference type="PANTHER" id="PTHR46091:SF3">
    <property type="entry name" value="AMINE OXIDASE DOMAIN-CONTAINING PROTEIN"/>
    <property type="match status" value="1"/>
</dbReference>
<dbReference type="InterPro" id="IPR052206">
    <property type="entry name" value="Retinol_saturase"/>
</dbReference>
<evidence type="ECO:0000256" key="6">
    <source>
        <dbReference type="SAM" id="Phobius"/>
    </source>
</evidence>
<dbReference type="Proteomes" id="UP000316083">
    <property type="component" value="Unassembled WGS sequence"/>
</dbReference>
<evidence type="ECO:0000256" key="3">
    <source>
        <dbReference type="ARBA" id="ARBA00022827"/>
    </source>
</evidence>
<evidence type="ECO:0000256" key="2">
    <source>
        <dbReference type="ARBA" id="ARBA00022729"/>
    </source>
</evidence>
<evidence type="ECO:0000256" key="1">
    <source>
        <dbReference type="ARBA" id="ARBA00022630"/>
    </source>
</evidence>